<evidence type="ECO:0000313" key="5">
    <source>
        <dbReference type="EMBL" id="EFF69799.1"/>
    </source>
</evidence>
<gene>
    <name evidence="5" type="ORF">BUTYVIB_00313</name>
</gene>
<dbReference type="PANTHER" id="PTHR30363:SF56">
    <property type="entry name" value="TRANSCRIPTIONAL REGULATOR, DEOR FAMILY"/>
    <property type="match status" value="1"/>
</dbReference>
<keyword evidence="6" id="KW-1185">Reference proteome</keyword>
<comment type="caution">
    <text evidence="5">The sequence shown here is derived from an EMBL/GenBank/DDBJ whole genome shotgun (WGS) entry which is preliminary data.</text>
</comment>
<evidence type="ECO:0000259" key="4">
    <source>
        <dbReference type="PROSITE" id="PS51000"/>
    </source>
</evidence>
<proteinExistence type="predicted"/>
<dbReference type="InterPro" id="IPR014036">
    <property type="entry name" value="DeoR-like_C"/>
</dbReference>
<organism evidence="5 6">
    <name type="scientific">Eshraghiella crossota DSM 2876</name>
    <dbReference type="NCBI Taxonomy" id="511680"/>
    <lineage>
        <taxon>Bacteria</taxon>
        <taxon>Bacillati</taxon>
        <taxon>Bacillota</taxon>
        <taxon>Clostridia</taxon>
        <taxon>Lachnospirales</taxon>
        <taxon>Lachnospiraceae</taxon>
        <taxon>Eshraghiella</taxon>
    </lineage>
</organism>
<evidence type="ECO:0000256" key="2">
    <source>
        <dbReference type="ARBA" id="ARBA00023125"/>
    </source>
</evidence>
<accession>D4RWI2</accession>
<dbReference type="PROSITE" id="PS51000">
    <property type="entry name" value="HTH_DEOR_2"/>
    <property type="match status" value="1"/>
</dbReference>
<dbReference type="InterPro" id="IPR018356">
    <property type="entry name" value="Tscrpt_reg_HTH_DeoR_CS"/>
</dbReference>
<dbReference type="InterPro" id="IPR001034">
    <property type="entry name" value="DeoR_HTH"/>
</dbReference>
<name>D4RWI2_9FIRM</name>
<dbReference type="PANTHER" id="PTHR30363">
    <property type="entry name" value="HTH-TYPE TRANSCRIPTIONAL REGULATOR SRLR-RELATED"/>
    <property type="match status" value="1"/>
</dbReference>
<dbReference type="GO" id="GO:0003677">
    <property type="term" value="F:DNA binding"/>
    <property type="evidence" value="ECO:0007669"/>
    <property type="project" value="UniProtKB-KW"/>
</dbReference>
<dbReference type="HOGENOM" id="CLU_060699_1_3_9"/>
<reference evidence="5 6" key="1">
    <citation type="submission" date="2010-02" db="EMBL/GenBank/DDBJ databases">
        <authorList>
            <person name="Weinstock G."/>
            <person name="Sodergren E."/>
            <person name="Clifton S."/>
            <person name="Fulton L."/>
            <person name="Fulton B."/>
            <person name="Courtney L."/>
            <person name="Fronick C."/>
            <person name="Harrison M."/>
            <person name="Strong C."/>
            <person name="Farmer C."/>
            <person name="Delahaunty K."/>
            <person name="Markovic C."/>
            <person name="Hall O."/>
            <person name="Minx P."/>
            <person name="Tomlinson C."/>
            <person name="Mitreva M."/>
            <person name="Nelson J."/>
            <person name="Hou S."/>
            <person name="Wollam A."/>
            <person name="Pepin K.H."/>
            <person name="Johnson M."/>
            <person name="Bhonagiri V."/>
            <person name="Zhang X."/>
            <person name="Suruliraj S."/>
            <person name="Warren W."/>
            <person name="Chinwalla A."/>
            <person name="Mardis E.R."/>
            <person name="Wilson R.K."/>
        </authorList>
    </citation>
    <scope>NUCLEOTIDE SEQUENCE [LARGE SCALE GENOMIC DNA]</scope>
    <source>
        <strain evidence="5 6">DSM 2876</strain>
    </source>
</reference>
<dbReference type="GO" id="GO:0003700">
    <property type="term" value="F:DNA-binding transcription factor activity"/>
    <property type="evidence" value="ECO:0007669"/>
    <property type="project" value="InterPro"/>
</dbReference>
<keyword evidence="3" id="KW-0804">Transcription</keyword>
<dbReference type="PROSITE" id="PS00894">
    <property type="entry name" value="HTH_DEOR_1"/>
    <property type="match status" value="1"/>
</dbReference>
<dbReference type="AlphaFoldDB" id="D4RWI2"/>
<sequence>MLTKQRHEEMVNIIRERGSVTTNEMAKILGISESTARRDINFLADTGKVIKVYGGAMFDPQDVDTKEDSFEQRMDINATEKGKAAEKALELITPDDFIYIDAGTTTKYIADNFNMNGVRIVTNGIEHARILASKGNEVVLVGGNVKISTDAIVGTLAVNTLDKYHFTKGFFGTNGISSKAGYTTPDINEALVKKAAMQKCSKSFIVCDSSKFNTISAVTFASFREATIVTNLCPAEFSKYKNIIVY</sequence>
<dbReference type="Pfam" id="PF00455">
    <property type="entry name" value="DeoRC"/>
    <property type="match status" value="1"/>
</dbReference>
<keyword evidence="2" id="KW-0238">DNA-binding</keyword>
<dbReference type="SUPFAM" id="SSF100950">
    <property type="entry name" value="NagB/RpiA/CoA transferase-like"/>
    <property type="match status" value="1"/>
</dbReference>
<dbReference type="SUPFAM" id="SSF46785">
    <property type="entry name" value="Winged helix' DNA-binding domain"/>
    <property type="match status" value="1"/>
</dbReference>
<feature type="domain" description="HTH deoR-type" evidence="4">
    <location>
        <begin position="3"/>
        <end position="58"/>
    </location>
</feature>
<dbReference type="Gene3D" id="3.40.50.1360">
    <property type="match status" value="1"/>
</dbReference>
<dbReference type="InterPro" id="IPR037171">
    <property type="entry name" value="NagB/RpiA_transferase-like"/>
</dbReference>
<dbReference type="Pfam" id="PF08220">
    <property type="entry name" value="HTH_DeoR"/>
    <property type="match status" value="1"/>
</dbReference>
<dbReference type="eggNOG" id="COG1349">
    <property type="taxonomic scope" value="Bacteria"/>
</dbReference>
<dbReference type="SMART" id="SM00420">
    <property type="entry name" value="HTH_DEOR"/>
    <property type="match status" value="1"/>
</dbReference>
<dbReference type="RefSeq" id="WP_005601035.1">
    <property type="nucleotide sequence ID" value="NZ_GG663519.1"/>
</dbReference>
<dbReference type="InterPro" id="IPR036388">
    <property type="entry name" value="WH-like_DNA-bd_sf"/>
</dbReference>
<keyword evidence="1" id="KW-0805">Transcription regulation</keyword>
<protein>
    <submittedName>
        <fullName evidence="5">Transcriptional regulator, DeoR family</fullName>
    </submittedName>
</protein>
<evidence type="ECO:0000256" key="1">
    <source>
        <dbReference type="ARBA" id="ARBA00023015"/>
    </source>
</evidence>
<dbReference type="GeneID" id="98918677"/>
<dbReference type="PRINTS" id="PR00037">
    <property type="entry name" value="HTHLACR"/>
</dbReference>
<dbReference type="InterPro" id="IPR050313">
    <property type="entry name" value="Carb_Metab_HTH_regulators"/>
</dbReference>
<dbReference type="Gene3D" id="1.10.10.10">
    <property type="entry name" value="Winged helix-like DNA-binding domain superfamily/Winged helix DNA-binding domain"/>
    <property type="match status" value="1"/>
</dbReference>
<evidence type="ECO:0000313" key="6">
    <source>
        <dbReference type="Proteomes" id="UP000006238"/>
    </source>
</evidence>
<evidence type="ECO:0000256" key="3">
    <source>
        <dbReference type="ARBA" id="ARBA00023163"/>
    </source>
</evidence>
<dbReference type="InterPro" id="IPR036390">
    <property type="entry name" value="WH_DNA-bd_sf"/>
</dbReference>
<dbReference type="EMBL" id="ABWN01000017">
    <property type="protein sequence ID" value="EFF69799.1"/>
    <property type="molecule type" value="Genomic_DNA"/>
</dbReference>
<dbReference type="SMART" id="SM01134">
    <property type="entry name" value="DeoRC"/>
    <property type="match status" value="1"/>
</dbReference>
<dbReference type="STRING" id="45851.BHV86_07325"/>
<dbReference type="Proteomes" id="UP000006238">
    <property type="component" value="Unassembled WGS sequence"/>
</dbReference>